<reference evidence="2 3" key="1">
    <citation type="journal article" date="2023" name="Life. Sci Alliance">
        <title>Evolutionary insights into 3D genome organization and epigenetic landscape of Vigna mungo.</title>
        <authorList>
            <person name="Junaid A."/>
            <person name="Singh B."/>
            <person name="Bhatia S."/>
        </authorList>
    </citation>
    <scope>NUCLEOTIDE SEQUENCE [LARGE SCALE GENOMIC DNA]</scope>
    <source>
        <strain evidence="2">Urdbean</strain>
    </source>
</reference>
<feature type="non-terminal residue" evidence="2">
    <location>
        <position position="1"/>
    </location>
</feature>
<dbReference type="EMBL" id="CP144693">
    <property type="protein sequence ID" value="WVZ00330.1"/>
    <property type="molecule type" value="Genomic_DNA"/>
</dbReference>
<feature type="non-terminal residue" evidence="2">
    <location>
        <position position="107"/>
    </location>
</feature>
<name>A0AAQ3MYP6_VIGMU</name>
<proteinExistence type="predicted"/>
<dbReference type="AlphaFoldDB" id="A0AAQ3MYP6"/>
<evidence type="ECO:0000256" key="1">
    <source>
        <dbReference type="SAM" id="MobiDB-lite"/>
    </source>
</evidence>
<feature type="region of interest" description="Disordered" evidence="1">
    <location>
        <begin position="24"/>
        <end position="48"/>
    </location>
</feature>
<keyword evidence="3" id="KW-1185">Reference proteome</keyword>
<feature type="compositionally biased region" description="Polar residues" evidence="1">
    <location>
        <begin position="29"/>
        <end position="46"/>
    </location>
</feature>
<feature type="region of interest" description="Disordered" evidence="1">
    <location>
        <begin position="81"/>
        <end position="107"/>
    </location>
</feature>
<accession>A0AAQ3MYP6</accession>
<protein>
    <submittedName>
        <fullName evidence="2">Uncharacterized protein</fullName>
    </submittedName>
</protein>
<organism evidence="2 3">
    <name type="scientific">Vigna mungo</name>
    <name type="common">Black gram</name>
    <name type="synonym">Phaseolus mungo</name>
    <dbReference type="NCBI Taxonomy" id="3915"/>
    <lineage>
        <taxon>Eukaryota</taxon>
        <taxon>Viridiplantae</taxon>
        <taxon>Streptophyta</taxon>
        <taxon>Embryophyta</taxon>
        <taxon>Tracheophyta</taxon>
        <taxon>Spermatophyta</taxon>
        <taxon>Magnoliopsida</taxon>
        <taxon>eudicotyledons</taxon>
        <taxon>Gunneridae</taxon>
        <taxon>Pentapetalae</taxon>
        <taxon>rosids</taxon>
        <taxon>fabids</taxon>
        <taxon>Fabales</taxon>
        <taxon>Fabaceae</taxon>
        <taxon>Papilionoideae</taxon>
        <taxon>50 kb inversion clade</taxon>
        <taxon>NPAAA clade</taxon>
        <taxon>indigoferoid/millettioid clade</taxon>
        <taxon>Phaseoleae</taxon>
        <taxon>Vigna</taxon>
    </lineage>
</organism>
<evidence type="ECO:0000313" key="3">
    <source>
        <dbReference type="Proteomes" id="UP001374535"/>
    </source>
</evidence>
<sequence>NSEVTVSAVDSLRPATATTLRLHPHLRRQQPSLTGTQAGHSFTSSRARPFKCVRQRSPSMETLPERAIPPPLPALASSAIRTLTPPKPPCVTTTETLISPDHHRKFS</sequence>
<evidence type="ECO:0000313" key="2">
    <source>
        <dbReference type="EMBL" id="WVZ00330.1"/>
    </source>
</evidence>
<dbReference type="Proteomes" id="UP001374535">
    <property type="component" value="Chromosome 8"/>
</dbReference>
<gene>
    <name evidence="2" type="ORF">V8G54_026399</name>
</gene>